<protein>
    <submittedName>
        <fullName evidence="2">Uncharacterized protein</fullName>
    </submittedName>
</protein>
<dbReference type="Proteomes" id="UP000736672">
    <property type="component" value="Unassembled WGS sequence"/>
</dbReference>
<evidence type="ECO:0000313" key="2">
    <source>
        <dbReference type="EMBL" id="KAH7274779.1"/>
    </source>
</evidence>
<evidence type="ECO:0000256" key="1">
    <source>
        <dbReference type="SAM" id="MobiDB-lite"/>
    </source>
</evidence>
<feature type="compositionally biased region" description="Polar residues" evidence="1">
    <location>
        <begin position="25"/>
        <end position="39"/>
    </location>
</feature>
<comment type="caution">
    <text evidence="2">The sequence shown here is derived from an EMBL/GenBank/DDBJ whole genome shotgun (WGS) entry which is preliminary data.</text>
</comment>
<gene>
    <name evidence="2" type="ORF">B0J15DRAFT_473636</name>
</gene>
<dbReference type="EMBL" id="JAGTJS010000001">
    <property type="protein sequence ID" value="KAH7274779.1"/>
    <property type="molecule type" value="Genomic_DNA"/>
</dbReference>
<organism evidence="2 3">
    <name type="scientific">Fusarium solani</name>
    <name type="common">Filamentous fungus</name>
    <dbReference type="NCBI Taxonomy" id="169388"/>
    <lineage>
        <taxon>Eukaryota</taxon>
        <taxon>Fungi</taxon>
        <taxon>Dikarya</taxon>
        <taxon>Ascomycota</taxon>
        <taxon>Pezizomycotina</taxon>
        <taxon>Sordariomycetes</taxon>
        <taxon>Hypocreomycetidae</taxon>
        <taxon>Hypocreales</taxon>
        <taxon>Nectriaceae</taxon>
        <taxon>Fusarium</taxon>
        <taxon>Fusarium solani species complex</taxon>
    </lineage>
</organism>
<proteinExistence type="predicted"/>
<feature type="region of interest" description="Disordered" evidence="1">
    <location>
        <begin position="1"/>
        <end position="46"/>
    </location>
</feature>
<reference evidence="2" key="1">
    <citation type="journal article" date="2021" name="Nat. Commun.">
        <title>Genetic determinants of endophytism in the Arabidopsis root mycobiome.</title>
        <authorList>
            <person name="Mesny F."/>
            <person name="Miyauchi S."/>
            <person name="Thiergart T."/>
            <person name="Pickel B."/>
            <person name="Atanasova L."/>
            <person name="Karlsson M."/>
            <person name="Huettel B."/>
            <person name="Barry K.W."/>
            <person name="Haridas S."/>
            <person name="Chen C."/>
            <person name="Bauer D."/>
            <person name="Andreopoulos W."/>
            <person name="Pangilinan J."/>
            <person name="LaButti K."/>
            <person name="Riley R."/>
            <person name="Lipzen A."/>
            <person name="Clum A."/>
            <person name="Drula E."/>
            <person name="Henrissat B."/>
            <person name="Kohler A."/>
            <person name="Grigoriev I.V."/>
            <person name="Martin F.M."/>
            <person name="Hacquard S."/>
        </authorList>
    </citation>
    <scope>NUCLEOTIDE SEQUENCE</scope>
    <source>
        <strain evidence="2">FSSC 5 MPI-SDFR-AT-0091</strain>
    </source>
</reference>
<keyword evidence="3" id="KW-1185">Reference proteome</keyword>
<feature type="non-terminal residue" evidence="2">
    <location>
        <position position="132"/>
    </location>
</feature>
<accession>A0A9P9RDG1</accession>
<dbReference type="OrthoDB" id="5188169at2759"/>
<dbReference type="AlphaFoldDB" id="A0A9P9RDG1"/>
<evidence type="ECO:0000313" key="3">
    <source>
        <dbReference type="Proteomes" id="UP000736672"/>
    </source>
</evidence>
<name>A0A9P9RDG1_FUSSL</name>
<sequence>MFGNCLLKSSSSSASTHKHQKHHCQSSLPRHNSSLNHQLTTTYNHPQTTPTSFKMLPIVKSAAAPKVVPVLLTIGSATIVGSYVRSQLKTQSRTFDRQFSQYNTKESEAVRAKTFDGKVPDPRTSFFNILGW</sequence>